<feature type="binding site" description="axial binding residue" evidence="9">
    <location>
        <position position="15"/>
    </location>
    <ligand>
        <name>heme b</name>
        <dbReference type="ChEBI" id="CHEBI:60344"/>
    </ligand>
    <ligandPart>
        <name>Fe</name>
        <dbReference type="ChEBI" id="CHEBI:18248"/>
    </ligandPart>
</feature>
<protein>
    <recommendedName>
        <fullName evidence="2">heme oxygenase (biliverdin-producing)</fullName>
        <ecNumber evidence="2">1.14.14.18</ecNumber>
    </recommendedName>
</protein>
<evidence type="ECO:0000256" key="1">
    <source>
        <dbReference type="ARBA" id="ARBA00006134"/>
    </source>
</evidence>
<evidence type="ECO:0000256" key="6">
    <source>
        <dbReference type="ARBA" id="ARBA00023004"/>
    </source>
</evidence>
<dbReference type="SUPFAM" id="SSF48613">
    <property type="entry name" value="Heme oxygenase-like"/>
    <property type="match status" value="1"/>
</dbReference>
<dbReference type="AlphaFoldDB" id="A0A833H0F3"/>
<reference evidence="10 11" key="1">
    <citation type="submission" date="2019-10" db="EMBL/GenBank/DDBJ databases">
        <title>Extracellular Electron Transfer in a Candidatus Methanoperedens spp. Enrichment Culture.</title>
        <authorList>
            <person name="Berger S."/>
            <person name="Rangel Shaw D."/>
            <person name="Berben T."/>
            <person name="In 'T Zandt M."/>
            <person name="Frank J."/>
            <person name="Reimann J."/>
            <person name="Jetten M.S.M."/>
            <person name="Welte C.U."/>
        </authorList>
    </citation>
    <scope>NUCLEOTIDE SEQUENCE [LARGE SCALE GENOMIC DNA]</scope>
    <source>
        <strain evidence="10">SB12</strain>
    </source>
</reference>
<comment type="catalytic activity">
    <reaction evidence="7">
        <text>heme b + 3 reduced [NADPH--hemoprotein reductase] + 3 O2 = biliverdin IXalpha + CO + Fe(2+) + 3 oxidized [NADPH--hemoprotein reductase] + 3 H2O + H(+)</text>
        <dbReference type="Rhea" id="RHEA:21764"/>
        <dbReference type="Rhea" id="RHEA-COMP:11964"/>
        <dbReference type="Rhea" id="RHEA-COMP:11965"/>
        <dbReference type="ChEBI" id="CHEBI:15377"/>
        <dbReference type="ChEBI" id="CHEBI:15378"/>
        <dbReference type="ChEBI" id="CHEBI:15379"/>
        <dbReference type="ChEBI" id="CHEBI:17245"/>
        <dbReference type="ChEBI" id="CHEBI:29033"/>
        <dbReference type="ChEBI" id="CHEBI:57618"/>
        <dbReference type="ChEBI" id="CHEBI:57991"/>
        <dbReference type="ChEBI" id="CHEBI:58210"/>
        <dbReference type="ChEBI" id="CHEBI:60344"/>
        <dbReference type="EC" id="1.14.14.18"/>
    </reaction>
</comment>
<evidence type="ECO:0000256" key="2">
    <source>
        <dbReference type="ARBA" id="ARBA00012360"/>
    </source>
</evidence>
<evidence type="ECO:0000313" key="10">
    <source>
        <dbReference type="EMBL" id="KAB2931531.1"/>
    </source>
</evidence>
<dbReference type="GO" id="GO:0004392">
    <property type="term" value="F:heme oxygenase (decyclizing) activity"/>
    <property type="evidence" value="ECO:0007669"/>
    <property type="project" value="UniProtKB-EC"/>
</dbReference>
<evidence type="ECO:0000256" key="7">
    <source>
        <dbReference type="ARBA" id="ARBA00048328"/>
    </source>
</evidence>
<keyword evidence="3 8" id="KW-0349">Heme</keyword>
<organism evidence="10 11">
    <name type="scientific">Leptonema illini</name>
    <dbReference type="NCBI Taxonomy" id="183"/>
    <lineage>
        <taxon>Bacteria</taxon>
        <taxon>Pseudomonadati</taxon>
        <taxon>Spirochaetota</taxon>
        <taxon>Spirochaetia</taxon>
        <taxon>Leptospirales</taxon>
        <taxon>Leptospiraceae</taxon>
        <taxon>Leptonema</taxon>
    </lineage>
</organism>
<evidence type="ECO:0000256" key="9">
    <source>
        <dbReference type="PIRSR" id="PIRSR000343-2"/>
    </source>
</evidence>
<dbReference type="PANTHER" id="PTHR10720">
    <property type="entry name" value="HEME OXYGENASE"/>
    <property type="match status" value="1"/>
</dbReference>
<keyword evidence="4 9" id="KW-0479">Metal-binding</keyword>
<gene>
    <name evidence="10" type="ORF">F9K24_13110</name>
</gene>
<proteinExistence type="inferred from homology"/>
<dbReference type="GO" id="GO:0006788">
    <property type="term" value="P:heme oxidation"/>
    <property type="evidence" value="ECO:0007669"/>
    <property type="project" value="InterPro"/>
</dbReference>
<evidence type="ECO:0000256" key="4">
    <source>
        <dbReference type="ARBA" id="ARBA00022723"/>
    </source>
</evidence>
<dbReference type="InterPro" id="IPR016084">
    <property type="entry name" value="Haem_Oase-like_multi-hlx"/>
</dbReference>
<dbReference type="GO" id="GO:0042167">
    <property type="term" value="P:heme catabolic process"/>
    <property type="evidence" value="ECO:0007669"/>
    <property type="project" value="TreeGrafter"/>
</dbReference>
<accession>A0A833H0F3</accession>
<dbReference type="Pfam" id="PF01126">
    <property type="entry name" value="Heme_oxygenase"/>
    <property type="match status" value="1"/>
</dbReference>
<dbReference type="PROSITE" id="PS00593">
    <property type="entry name" value="HEME_OXYGENASE"/>
    <property type="match status" value="1"/>
</dbReference>
<sequence length="223" mass="25765">MELAGKLKEHTSVVHRQTENSFFMKCFIRGMLERDEYARLLASLWPLYESLEDAMRRNRTHRIAGKLYFRELERLPNLEEDLQYLMGSRWKEIPVPDASKAYAARLRELMIDHPHRLVAHAYVRYLGDLSGGQILKKIASKTLGLDRQGLRFYHFDGIVDADTFKTSYRARLDSLPVSEEEQKDILEEALLSFEMNGHIFQELEGPVRQRLGPKAAALETAGA</sequence>
<name>A0A833H0F3_9LEPT</name>
<evidence type="ECO:0000256" key="3">
    <source>
        <dbReference type="ARBA" id="ARBA00022617"/>
    </source>
</evidence>
<evidence type="ECO:0000256" key="5">
    <source>
        <dbReference type="ARBA" id="ARBA00023002"/>
    </source>
</evidence>
<comment type="similarity">
    <text evidence="1">Belongs to the heme oxygenase family.</text>
</comment>
<dbReference type="EMBL" id="WBUI01000013">
    <property type="protein sequence ID" value="KAB2931531.1"/>
    <property type="molecule type" value="Genomic_DNA"/>
</dbReference>
<dbReference type="GO" id="GO:0006979">
    <property type="term" value="P:response to oxidative stress"/>
    <property type="evidence" value="ECO:0007669"/>
    <property type="project" value="TreeGrafter"/>
</dbReference>
<dbReference type="PIRSF" id="PIRSF000343">
    <property type="entry name" value="Haem_Oase"/>
    <property type="match status" value="1"/>
</dbReference>
<feature type="binding site" evidence="8">
    <location>
        <position position="8"/>
    </location>
    <ligand>
        <name>heme b</name>
        <dbReference type="ChEBI" id="CHEBI:60344"/>
    </ligand>
</feature>
<feature type="binding site" evidence="8">
    <location>
        <position position="122"/>
    </location>
    <ligand>
        <name>heme b</name>
        <dbReference type="ChEBI" id="CHEBI:60344"/>
    </ligand>
</feature>
<keyword evidence="5" id="KW-0560">Oxidoreductase</keyword>
<dbReference type="Proteomes" id="UP000460298">
    <property type="component" value="Unassembled WGS sequence"/>
</dbReference>
<dbReference type="PRINTS" id="PR00088">
    <property type="entry name" value="HAEMOXYGNASE"/>
</dbReference>
<dbReference type="GO" id="GO:0046872">
    <property type="term" value="F:metal ion binding"/>
    <property type="evidence" value="ECO:0007669"/>
    <property type="project" value="UniProtKB-KW"/>
</dbReference>
<comment type="caution">
    <text evidence="10">The sequence shown here is derived from an EMBL/GenBank/DDBJ whole genome shotgun (WGS) entry which is preliminary data.</text>
</comment>
<dbReference type="InterPro" id="IPR016053">
    <property type="entry name" value="Haem_Oase-like"/>
</dbReference>
<dbReference type="EC" id="1.14.14.18" evidence="2"/>
<evidence type="ECO:0000313" key="11">
    <source>
        <dbReference type="Proteomes" id="UP000460298"/>
    </source>
</evidence>
<dbReference type="CDD" id="cd19165">
    <property type="entry name" value="HemeO"/>
    <property type="match status" value="1"/>
</dbReference>
<keyword evidence="6 9" id="KW-0408">Iron</keyword>
<dbReference type="InterPro" id="IPR018207">
    <property type="entry name" value="Haem_oxygenase_CS"/>
</dbReference>
<dbReference type="InterPro" id="IPR002051">
    <property type="entry name" value="Haem_Oase"/>
</dbReference>
<dbReference type="GO" id="GO:0020037">
    <property type="term" value="F:heme binding"/>
    <property type="evidence" value="ECO:0007669"/>
    <property type="project" value="TreeGrafter"/>
</dbReference>
<dbReference type="PANTHER" id="PTHR10720:SF0">
    <property type="entry name" value="HEME OXYGENASE"/>
    <property type="match status" value="1"/>
</dbReference>
<feature type="binding site" evidence="8">
    <location>
        <position position="169"/>
    </location>
    <ligand>
        <name>heme b</name>
        <dbReference type="ChEBI" id="CHEBI:60344"/>
    </ligand>
</feature>
<evidence type="ECO:0000256" key="8">
    <source>
        <dbReference type="PIRSR" id="PIRSR000343-1"/>
    </source>
</evidence>
<dbReference type="Gene3D" id="1.20.910.10">
    <property type="entry name" value="Heme oxygenase-like"/>
    <property type="match status" value="1"/>
</dbReference>